<feature type="transmembrane region" description="Helical" evidence="1">
    <location>
        <begin position="27"/>
        <end position="48"/>
    </location>
</feature>
<evidence type="ECO:0000313" key="2">
    <source>
        <dbReference type="EMBL" id="MFD1225590.1"/>
    </source>
</evidence>
<dbReference type="EMBL" id="JBHTMA010000001">
    <property type="protein sequence ID" value="MFD1225590.1"/>
    <property type="molecule type" value="Genomic_DNA"/>
</dbReference>
<accession>A0ABW3UXK2</accession>
<proteinExistence type="predicted"/>
<comment type="caution">
    <text evidence="2">The sequence shown here is derived from an EMBL/GenBank/DDBJ whole genome shotgun (WGS) entry which is preliminary data.</text>
</comment>
<evidence type="ECO:0000256" key="1">
    <source>
        <dbReference type="SAM" id="Phobius"/>
    </source>
</evidence>
<dbReference type="RefSeq" id="WP_213600400.1">
    <property type="nucleotide sequence ID" value="NZ_JAUCBM010000018.1"/>
</dbReference>
<keyword evidence="3" id="KW-1185">Reference proteome</keyword>
<keyword evidence="1" id="KW-0472">Membrane</keyword>
<sequence length="76" mass="8741">MSLGDHRPAFYEVRVPVSKKDEENSTAMVKLFFVVVALMLFAVFITWLENIVYTWFDKAASWVGDTYAALLAYLPF</sequence>
<protein>
    <submittedName>
        <fullName evidence="2">Uncharacterized protein</fullName>
    </submittedName>
</protein>
<reference evidence="3" key="1">
    <citation type="journal article" date="2019" name="Int. J. Syst. Evol. Microbiol.">
        <title>The Global Catalogue of Microorganisms (GCM) 10K type strain sequencing project: providing services to taxonomists for standard genome sequencing and annotation.</title>
        <authorList>
            <consortium name="The Broad Institute Genomics Platform"/>
            <consortium name="The Broad Institute Genome Sequencing Center for Infectious Disease"/>
            <person name="Wu L."/>
            <person name="Ma J."/>
        </authorList>
    </citation>
    <scope>NUCLEOTIDE SEQUENCE [LARGE SCALE GENOMIC DNA]</scope>
    <source>
        <strain evidence="3">CCUG 49584</strain>
    </source>
</reference>
<organism evidence="2 3">
    <name type="scientific">Pseudochrobactrum kiredjianiae</name>
    <dbReference type="NCBI Taxonomy" id="386305"/>
    <lineage>
        <taxon>Bacteria</taxon>
        <taxon>Pseudomonadati</taxon>
        <taxon>Pseudomonadota</taxon>
        <taxon>Alphaproteobacteria</taxon>
        <taxon>Hyphomicrobiales</taxon>
        <taxon>Brucellaceae</taxon>
        <taxon>Pseudochrobactrum</taxon>
    </lineage>
</organism>
<keyword evidence="1" id="KW-0812">Transmembrane</keyword>
<gene>
    <name evidence="2" type="ORF">ACFQ35_00100</name>
</gene>
<dbReference type="Proteomes" id="UP001597263">
    <property type="component" value="Unassembled WGS sequence"/>
</dbReference>
<keyword evidence="1" id="KW-1133">Transmembrane helix</keyword>
<evidence type="ECO:0000313" key="3">
    <source>
        <dbReference type="Proteomes" id="UP001597263"/>
    </source>
</evidence>
<name>A0ABW3UXK2_9HYPH</name>